<dbReference type="AlphaFoldDB" id="A0A6I2U705"/>
<evidence type="ECO:0000313" key="2">
    <source>
        <dbReference type="EMBL" id="MST93587.1"/>
    </source>
</evidence>
<feature type="region of interest" description="Disordered" evidence="1">
    <location>
        <begin position="235"/>
        <end position="261"/>
    </location>
</feature>
<dbReference type="RefSeq" id="WP_154524236.1">
    <property type="nucleotide sequence ID" value="NZ_VUNJ01000038.1"/>
</dbReference>
<proteinExistence type="predicted"/>
<protein>
    <submittedName>
        <fullName evidence="2">Uncharacterized protein</fullName>
    </submittedName>
</protein>
<name>A0A6I2U705_9FIRM</name>
<dbReference type="EMBL" id="VUNJ01000038">
    <property type="protein sequence ID" value="MST93587.1"/>
    <property type="molecule type" value="Genomic_DNA"/>
</dbReference>
<feature type="compositionally biased region" description="Basic residues" evidence="1">
    <location>
        <begin position="237"/>
        <end position="249"/>
    </location>
</feature>
<reference evidence="2 3" key="1">
    <citation type="submission" date="2019-08" db="EMBL/GenBank/DDBJ databases">
        <title>In-depth cultivation of the pig gut microbiome towards novel bacterial diversity and tailored functional studies.</title>
        <authorList>
            <person name="Wylensek D."/>
            <person name="Hitch T.C.A."/>
            <person name="Clavel T."/>
        </authorList>
    </citation>
    <scope>NUCLEOTIDE SEQUENCE [LARGE SCALE GENOMIC DNA]</scope>
    <source>
        <strain evidence="2 3">WCA3-601-WT-6J</strain>
    </source>
</reference>
<accession>A0A6I2U705</accession>
<evidence type="ECO:0000313" key="3">
    <source>
        <dbReference type="Proteomes" id="UP000431913"/>
    </source>
</evidence>
<evidence type="ECO:0000256" key="1">
    <source>
        <dbReference type="SAM" id="MobiDB-lite"/>
    </source>
</evidence>
<gene>
    <name evidence="2" type="ORF">FYJ76_16880</name>
</gene>
<dbReference type="Proteomes" id="UP000431913">
    <property type="component" value="Unassembled WGS sequence"/>
</dbReference>
<organism evidence="2 3">
    <name type="scientific">Ruthenibacterium lactatiformans</name>
    <dbReference type="NCBI Taxonomy" id="1550024"/>
    <lineage>
        <taxon>Bacteria</taxon>
        <taxon>Bacillati</taxon>
        <taxon>Bacillota</taxon>
        <taxon>Clostridia</taxon>
        <taxon>Eubacteriales</taxon>
        <taxon>Oscillospiraceae</taxon>
        <taxon>Ruthenibacterium</taxon>
    </lineage>
</organism>
<sequence length="261" mass="28000">MGEGSEELFTELANAAADTLIMGDLSDYNLAVRQYKAQGESEEEARRHAGWDVAKQAGLAFAGGGLMGFGSAAGGMAYNGAANRYAAPRVVESGSFYNALQYGLAQGEDTTAGRLARELAGRDTASSADVMRMLRAAESRQAEGGPGAQALVDPQLYTRAEVQGMSAREVRENYDAIQESMRRGFAVGAPARRSRDGNGKIAAPVGPVTGRAVSRSEMEADLRPTSAFGIKTGSCCKARRRRRRRRKATPKISKWTWKTPR</sequence>
<comment type="caution">
    <text evidence="2">The sequence shown here is derived from an EMBL/GenBank/DDBJ whole genome shotgun (WGS) entry which is preliminary data.</text>
</comment>